<evidence type="ECO:0008006" key="9">
    <source>
        <dbReference type="Google" id="ProtNLM"/>
    </source>
</evidence>
<organism evidence="7 8">
    <name type="scientific">Vigna mungo</name>
    <name type="common">Black gram</name>
    <name type="synonym">Phaseolus mungo</name>
    <dbReference type="NCBI Taxonomy" id="3915"/>
    <lineage>
        <taxon>Eukaryota</taxon>
        <taxon>Viridiplantae</taxon>
        <taxon>Streptophyta</taxon>
        <taxon>Embryophyta</taxon>
        <taxon>Tracheophyta</taxon>
        <taxon>Spermatophyta</taxon>
        <taxon>Magnoliopsida</taxon>
        <taxon>eudicotyledons</taxon>
        <taxon>Gunneridae</taxon>
        <taxon>Pentapetalae</taxon>
        <taxon>rosids</taxon>
        <taxon>fabids</taxon>
        <taxon>Fabales</taxon>
        <taxon>Fabaceae</taxon>
        <taxon>Papilionoideae</taxon>
        <taxon>50 kb inversion clade</taxon>
        <taxon>NPAAA clade</taxon>
        <taxon>indigoferoid/millettioid clade</taxon>
        <taxon>Phaseoleae</taxon>
        <taxon>Vigna</taxon>
    </lineage>
</organism>
<evidence type="ECO:0000256" key="6">
    <source>
        <dbReference type="SAM" id="MobiDB-lite"/>
    </source>
</evidence>
<evidence type="ECO:0000256" key="3">
    <source>
        <dbReference type="ARBA" id="ARBA00023015"/>
    </source>
</evidence>
<dbReference type="FunFam" id="3.10.450.580:FF:000002">
    <property type="entry name" value="Mediator of RNA polymerase II transcription subunit 6"/>
    <property type="match status" value="1"/>
</dbReference>
<evidence type="ECO:0000256" key="1">
    <source>
        <dbReference type="ARBA" id="ARBA00004123"/>
    </source>
</evidence>
<evidence type="ECO:0000313" key="8">
    <source>
        <dbReference type="Proteomes" id="UP001374535"/>
    </source>
</evidence>
<dbReference type="EMBL" id="CP144700">
    <property type="protein sequence ID" value="WVZ26099.1"/>
    <property type="molecule type" value="Genomic_DNA"/>
</dbReference>
<evidence type="ECO:0000256" key="5">
    <source>
        <dbReference type="ARBA" id="ARBA00023242"/>
    </source>
</evidence>
<evidence type="ECO:0000256" key="4">
    <source>
        <dbReference type="ARBA" id="ARBA00023163"/>
    </source>
</evidence>
<proteinExistence type="inferred from homology"/>
<keyword evidence="5" id="KW-0539">Nucleus</keyword>
<dbReference type="GO" id="GO:0016592">
    <property type="term" value="C:mediator complex"/>
    <property type="evidence" value="ECO:0007669"/>
    <property type="project" value="InterPro"/>
</dbReference>
<dbReference type="AlphaFoldDB" id="A0AAQ3PG71"/>
<evidence type="ECO:0000313" key="7">
    <source>
        <dbReference type="EMBL" id="WVZ26099.1"/>
    </source>
</evidence>
<dbReference type="GO" id="GO:0003712">
    <property type="term" value="F:transcription coregulator activity"/>
    <property type="evidence" value="ECO:0007669"/>
    <property type="project" value="InterPro"/>
</dbReference>
<feature type="compositionally biased region" description="Low complexity" evidence="6">
    <location>
        <begin position="467"/>
        <end position="478"/>
    </location>
</feature>
<keyword evidence="3" id="KW-0805">Transcription regulation</keyword>
<dbReference type="InterPro" id="IPR007018">
    <property type="entry name" value="Mediator_Med6"/>
</dbReference>
<keyword evidence="8" id="KW-1185">Reference proteome</keyword>
<comment type="similarity">
    <text evidence="2">Belongs to the Mediator complex subunit 6 family.</text>
</comment>
<feature type="compositionally biased region" description="Pro residues" evidence="6">
    <location>
        <begin position="441"/>
        <end position="458"/>
    </location>
</feature>
<reference evidence="7 8" key="1">
    <citation type="journal article" date="2023" name="Life. Sci Alliance">
        <title>Evolutionary insights into 3D genome organization and epigenetic landscape of Vigna mungo.</title>
        <authorList>
            <person name="Junaid A."/>
            <person name="Singh B."/>
            <person name="Bhatia S."/>
        </authorList>
    </citation>
    <scope>NUCLEOTIDE SEQUENCE [LARGE SCALE GENOMIC DNA]</scope>
    <source>
        <strain evidence="7">Urdbean</strain>
    </source>
</reference>
<dbReference type="InterPro" id="IPR038566">
    <property type="entry name" value="Mediator_Med6_sf"/>
</dbReference>
<protein>
    <recommendedName>
        <fullName evidence="9">Mediator of RNA polymerase II transcription subunit 6</fullName>
    </recommendedName>
</protein>
<comment type="subcellular location">
    <subcellularLocation>
        <location evidence="1">Nucleus</location>
    </subcellularLocation>
</comment>
<dbReference type="Gene3D" id="3.10.450.580">
    <property type="entry name" value="Mediator complex, subunit Med6"/>
    <property type="match status" value="1"/>
</dbReference>
<keyword evidence="4" id="KW-0804">Transcription</keyword>
<feature type="region of interest" description="Disordered" evidence="6">
    <location>
        <begin position="384"/>
        <end position="412"/>
    </location>
</feature>
<feature type="region of interest" description="Disordered" evidence="6">
    <location>
        <begin position="438"/>
        <end position="482"/>
    </location>
</feature>
<accession>A0AAQ3PG71</accession>
<dbReference type="PANTHER" id="PTHR13104">
    <property type="entry name" value="MED-6-RELATED"/>
    <property type="match status" value="1"/>
</dbReference>
<sequence length="523" mass="58171">MLRVAISALRRRSRELKKALQDSTGISEGGAAEFTGVGEGFEEGFEDERRSIADRVGVEDFCEDGLDGFELAMCGEGVEEEREGFEGVRGWVVLEKPLGKFEGQYVVVLKVEEEVFETKGCENGAQRIDGDEVQILASRFGKGSVRYGKEWLRCWGSVGCFGYQSAKSTNFNVSHCSMLLLSHFQFLRKLFCAASGVSELESVRKRFGNWKRKMATAPGNQMLEGGGAPPPPGTDMTGICFRDQLWLNSFPLDRNLVFDYFALSPFYDWTCNNEQLRMRSVHPLDLSQLSKMTGTEYMLSEVMEPHLFVIRKQKRDSPDKVTPMLAYYVLDGSIYQAPQLCNVFAARIGRALYYIQKAFTTAASKLEKIGYVMRTAEIGREEGKGGIWTGEKNQRSERPTGSVDSENETALVESKTAKETIDIKEVKRVDHILASLQRKLPPAPPPPPFPEGYVPPPTAEAEKGTETQEAAETQAPTADPIIDQGPVEFPTCSLAGTVINLMLLFSGLYRRCSFPVFALNVDI</sequence>
<dbReference type="Pfam" id="PF04934">
    <property type="entry name" value="Med6"/>
    <property type="match status" value="1"/>
</dbReference>
<dbReference type="Proteomes" id="UP001374535">
    <property type="component" value="Chromosome 1"/>
</dbReference>
<dbReference type="GO" id="GO:0006357">
    <property type="term" value="P:regulation of transcription by RNA polymerase II"/>
    <property type="evidence" value="ECO:0007669"/>
    <property type="project" value="InterPro"/>
</dbReference>
<gene>
    <name evidence="7" type="ORF">V8G54_004643</name>
</gene>
<name>A0AAQ3PG71_VIGMU</name>
<evidence type="ECO:0000256" key="2">
    <source>
        <dbReference type="ARBA" id="ARBA00007526"/>
    </source>
</evidence>